<gene>
    <name evidence="1" type="ORF">Csp_A15390</name>
</gene>
<sequence>MAAPPPRQDPRTMPDLSSFPITQRWPASHPGRLQLYAVPTPNGFNVLIMLEEAGRGIRARCPTRRLSHGVLQ</sequence>
<dbReference type="AlphaFoldDB" id="C9YBN8"/>
<proteinExistence type="predicted"/>
<organism evidence="1">
    <name type="scientific">Curvibacter symbiont subsp. Hydra magnipapillata</name>
    <dbReference type="NCBI Taxonomy" id="667019"/>
    <lineage>
        <taxon>Bacteria</taxon>
        <taxon>Pseudomonadati</taxon>
        <taxon>Pseudomonadota</taxon>
        <taxon>Betaproteobacteria</taxon>
        <taxon>Burkholderiales</taxon>
        <taxon>Comamonadaceae</taxon>
        <taxon>Curvibacter</taxon>
    </lineage>
</organism>
<dbReference type="EMBL" id="FN543104">
    <property type="protein sequence ID" value="CBA30085.1"/>
    <property type="molecule type" value="Genomic_DNA"/>
</dbReference>
<keyword evidence="1" id="KW-0808">Transferase</keyword>
<accession>C9YBN8</accession>
<dbReference type="GO" id="GO:0016740">
    <property type="term" value="F:transferase activity"/>
    <property type="evidence" value="ECO:0007669"/>
    <property type="project" value="UniProtKB-KW"/>
</dbReference>
<evidence type="ECO:0008006" key="2">
    <source>
        <dbReference type="Google" id="ProtNLM"/>
    </source>
</evidence>
<evidence type="ECO:0000313" key="1">
    <source>
        <dbReference type="EMBL" id="CBA30085.1"/>
    </source>
</evidence>
<dbReference type="Gene3D" id="3.40.30.10">
    <property type="entry name" value="Glutaredoxin"/>
    <property type="match status" value="1"/>
</dbReference>
<protein>
    <recommendedName>
        <fullName evidence="2">Glutathione S-transferase</fullName>
    </recommendedName>
</protein>
<reference evidence="1" key="1">
    <citation type="journal article" date="2010" name="Nature">
        <title>The dynamic genome of Hydra.</title>
        <authorList>
            <person name="Chapman J.A."/>
            <person name="Kirkness E.F."/>
            <person name="Simakov O."/>
            <person name="Hampson S.E."/>
            <person name="Mitros T."/>
            <person name="Weinmaier T."/>
            <person name="Rattei T."/>
            <person name="Balasubramanian P.G."/>
            <person name="Borman J."/>
            <person name="Busam D."/>
            <person name="Disbennett K."/>
            <person name="Pfannkoch C."/>
            <person name="Sumin N."/>
            <person name="Sutton G."/>
            <person name="Viswanathan L."/>
            <person name="Walenz B."/>
            <person name="Goodstein D.M."/>
            <person name="Hellsten U."/>
            <person name="Kawashima T."/>
            <person name="Prochnik S.E."/>
            <person name="Putnam N.H."/>
            <person name="Shu S."/>
            <person name="Blumberg B."/>
            <person name="Dana C.E."/>
            <person name="Gee L."/>
            <person name="Kibler D.F."/>
            <person name="Law L."/>
            <person name="Lindgens D."/>
            <person name="Martinez D.E."/>
            <person name="Peng J."/>
            <person name="Wigge P.A."/>
            <person name="Bertulat B."/>
            <person name="Guder C."/>
            <person name="Nakamura Y."/>
            <person name="Ozbek S."/>
            <person name="Watanabe H."/>
            <person name="Khalturin K."/>
            <person name="Hemmrich G."/>
            <person name="Franke A."/>
            <person name="Augustin R."/>
            <person name="Fraune S."/>
            <person name="Hayakawa E."/>
            <person name="Hayakawa S."/>
            <person name="Hirose M."/>
            <person name="Hwang J."/>
            <person name="Ikeo K."/>
            <person name="Nishimiya-Fujisawa C."/>
            <person name="Ogura A."/>
            <person name="Takahashi T."/>
            <person name="Steinmetz P.R."/>
            <person name="Zhang X."/>
            <person name="Aufschnaiter R."/>
            <person name="Eder M.K."/>
            <person name="Gorny A.K."/>
            <person name="Salvenmoser W."/>
            <person name="Heimberg A.M."/>
            <person name="Wheeler B.M."/>
            <person name="Peterson K.J."/>
            <person name="Boettger A."/>
            <person name="Tischler P."/>
            <person name="Wolf A."/>
            <person name="Gojobori T."/>
            <person name="Remington K.A."/>
            <person name="Strausberg R.L."/>
            <person name="Venter J."/>
            <person name="Technau U."/>
            <person name="Hobmayer B."/>
            <person name="Bosch T.C."/>
            <person name="Holstein T.W."/>
            <person name="Fujisawa T."/>
            <person name="Bode H.R."/>
            <person name="David C.N."/>
            <person name="Rokhsar D.S."/>
            <person name="Steele R.E."/>
        </authorList>
    </citation>
    <scope>NUCLEOTIDE SEQUENCE</scope>
</reference>
<name>C9YBN8_CURXX</name>